<accession>A0A873WCI9</accession>
<dbReference type="EMBL" id="MT701590">
    <property type="protein sequence ID" value="QPB09099.1"/>
    <property type="molecule type" value="Genomic_DNA"/>
</dbReference>
<sequence length="99" mass="11814">MYHASALFFERWIYYGDFSPEAYDELFIDVESLFEKLPKKDINEMFDECLLLVENIRNDEINSEVKDLIEGSRFKVSVEGTKLINWDHQRFLILVETLT</sequence>
<name>A0A873WCI9_9CAUD</name>
<proteinExistence type="predicted"/>
<organism evidence="1 2">
    <name type="scientific">Klebsiella phage Miami</name>
    <dbReference type="NCBI Taxonomy" id="2767581"/>
    <lineage>
        <taxon>Viruses</taxon>
        <taxon>Duplodnaviria</taxon>
        <taxon>Heunggongvirae</taxon>
        <taxon>Uroviricota</taxon>
        <taxon>Caudoviricetes</taxon>
        <taxon>Chimalliviridae</taxon>
        <taxon>Miamivirus</taxon>
        <taxon>Miamivirus miami</taxon>
    </lineage>
</organism>
<evidence type="ECO:0008006" key="3">
    <source>
        <dbReference type="Google" id="ProtNLM"/>
    </source>
</evidence>
<gene>
    <name evidence="1" type="ORF">CPT_Miami_004</name>
</gene>
<dbReference type="Proteomes" id="UP000662782">
    <property type="component" value="Segment"/>
</dbReference>
<keyword evidence="2" id="KW-1185">Reference proteome</keyword>
<evidence type="ECO:0000313" key="1">
    <source>
        <dbReference type="EMBL" id="QPB09099.1"/>
    </source>
</evidence>
<reference evidence="1 2" key="1">
    <citation type="submission" date="2020-07" db="EMBL/GenBank/DDBJ databases">
        <title>Complete genome sequence of Klebsiella pneumoniae phage Miami.</title>
        <authorList>
            <person name="Mora D.A."/>
            <person name="Lessor L."/>
            <person name="Gill J."/>
            <person name="Liu M."/>
        </authorList>
    </citation>
    <scope>NUCLEOTIDE SEQUENCE [LARGE SCALE GENOMIC DNA]</scope>
</reference>
<protein>
    <recommendedName>
        <fullName evidence="3">CdiI immunity protein domain-containing protein</fullName>
    </recommendedName>
</protein>
<evidence type="ECO:0000313" key="2">
    <source>
        <dbReference type="Proteomes" id="UP000662782"/>
    </source>
</evidence>